<evidence type="ECO:0000256" key="1">
    <source>
        <dbReference type="SAM" id="Phobius"/>
    </source>
</evidence>
<dbReference type="Pfam" id="PF04608">
    <property type="entry name" value="PgpA"/>
    <property type="match status" value="1"/>
</dbReference>
<keyword evidence="1" id="KW-0472">Membrane</keyword>
<keyword evidence="1" id="KW-0812">Transmembrane</keyword>
<evidence type="ECO:0000313" key="3">
    <source>
        <dbReference type="EMBL" id="SVB94970.1"/>
    </source>
</evidence>
<name>A0A382I5N2_9ZZZZ</name>
<protein>
    <recommendedName>
        <fullName evidence="2">YutG/PgpA domain-containing protein</fullName>
    </recommendedName>
</protein>
<evidence type="ECO:0000259" key="2">
    <source>
        <dbReference type="Pfam" id="PF04608"/>
    </source>
</evidence>
<dbReference type="SUPFAM" id="SSF101307">
    <property type="entry name" value="YutG-like"/>
    <property type="match status" value="1"/>
</dbReference>
<dbReference type="GO" id="GO:0008962">
    <property type="term" value="F:phosphatidylglycerophosphatase activity"/>
    <property type="evidence" value="ECO:0007669"/>
    <property type="project" value="InterPro"/>
</dbReference>
<reference evidence="3" key="1">
    <citation type="submission" date="2018-05" db="EMBL/GenBank/DDBJ databases">
        <authorList>
            <person name="Lanie J.A."/>
            <person name="Ng W.-L."/>
            <person name="Kazmierczak K.M."/>
            <person name="Andrzejewski T.M."/>
            <person name="Davidsen T.M."/>
            <person name="Wayne K.J."/>
            <person name="Tettelin H."/>
            <person name="Glass J.I."/>
            <person name="Rusch D."/>
            <person name="Podicherti R."/>
            <person name="Tsui H.-C.T."/>
            <person name="Winkler M.E."/>
        </authorList>
    </citation>
    <scope>NUCLEOTIDE SEQUENCE</scope>
</reference>
<dbReference type="InterPro" id="IPR026037">
    <property type="entry name" value="PgpA"/>
</dbReference>
<feature type="non-terminal residue" evidence="3">
    <location>
        <position position="1"/>
    </location>
</feature>
<dbReference type="CDD" id="cd06971">
    <property type="entry name" value="PgpA"/>
    <property type="match status" value="1"/>
</dbReference>
<dbReference type="InterPro" id="IPR007686">
    <property type="entry name" value="YutG/PgpA"/>
</dbReference>
<proteinExistence type="predicted"/>
<organism evidence="3">
    <name type="scientific">marine metagenome</name>
    <dbReference type="NCBI Taxonomy" id="408172"/>
    <lineage>
        <taxon>unclassified sequences</taxon>
        <taxon>metagenomes</taxon>
        <taxon>ecological metagenomes</taxon>
    </lineage>
</organism>
<dbReference type="PANTHER" id="PTHR36305">
    <property type="entry name" value="PHOSPHATIDYLGLYCEROPHOSPHATASE A"/>
    <property type="match status" value="1"/>
</dbReference>
<dbReference type="InterPro" id="IPR036681">
    <property type="entry name" value="PgpA-like_sf"/>
</dbReference>
<accession>A0A382I5N2</accession>
<gene>
    <name evidence="3" type="ORF">METZ01_LOCUS247824</name>
</gene>
<feature type="domain" description="YutG/PgpA" evidence="2">
    <location>
        <begin position="3"/>
        <end position="72"/>
    </location>
</feature>
<dbReference type="GO" id="GO:0006629">
    <property type="term" value="P:lipid metabolic process"/>
    <property type="evidence" value="ECO:0007669"/>
    <property type="project" value="InterPro"/>
</dbReference>
<keyword evidence="1" id="KW-1133">Transmembrane helix</keyword>
<dbReference type="EMBL" id="UINC01065375">
    <property type="protein sequence ID" value="SVB94970.1"/>
    <property type="molecule type" value="Genomic_DNA"/>
</dbReference>
<dbReference type="AlphaFoldDB" id="A0A382I5N2"/>
<dbReference type="PANTHER" id="PTHR36305:SF1">
    <property type="entry name" value="PHOSPHATIDYLGLYCEROPHOSPHATASE A"/>
    <property type="match status" value="1"/>
</dbReference>
<feature type="transmembrane region" description="Helical" evidence="1">
    <location>
        <begin position="12"/>
        <end position="35"/>
    </location>
</feature>
<sequence length="85" mass="9234">GPVVIDEMLGFLVAVAFLPYSLSMTLAGFLLFRVLDIIKPPPARWLERLPGGWGIVLDDVAAGIWGNVILRLGLWWLGGDTAQST</sequence>